<dbReference type="InterPro" id="IPR029044">
    <property type="entry name" value="Nucleotide-diphossugar_trans"/>
</dbReference>
<dbReference type="Gene3D" id="3.90.550.10">
    <property type="entry name" value="Spore Coat Polysaccharide Biosynthesis Protein SpsA, Chain A"/>
    <property type="match status" value="1"/>
</dbReference>
<dbReference type="PANTHER" id="PTHR43777:SF1">
    <property type="entry name" value="MOLYBDENUM COFACTOR CYTIDYLYLTRANSFERASE"/>
    <property type="match status" value="1"/>
</dbReference>
<dbReference type="Pfam" id="PF12804">
    <property type="entry name" value="NTP_transf_3"/>
    <property type="match status" value="1"/>
</dbReference>
<gene>
    <name evidence="2" type="ORF">GCM10009745_71400</name>
</gene>
<comment type="caution">
    <text evidence="2">The sequence shown here is derived from an EMBL/GenBank/DDBJ whole genome shotgun (WGS) entry which is preliminary data.</text>
</comment>
<evidence type="ECO:0000259" key="1">
    <source>
        <dbReference type="Pfam" id="PF12804"/>
    </source>
</evidence>
<dbReference type="PANTHER" id="PTHR43777">
    <property type="entry name" value="MOLYBDENUM COFACTOR CYTIDYLYLTRANSFERASE"/>
    <property type="match status" value="1"/>
</dbReference>
<keyword evidence="3" id="KW-1185">Reference proteome</keyword>
<dbReference type="SUPFAM" id="SSF53448">
    <property type="entry name" value="Nucleotide-diphospho-sugar transferases"/>
    <property type="match status" value="1"/>
</dbReference>
<reference evidence="3" key="1">
    <citation type="journal article" date="2019" name="Int. J. Syst. Evol. Microbiol.">
        <title>The Global Catalogue of Microorganisms (GCM) 10K type strain sequencing project: providing services to taxonomists for standard genome sequencing and annotation.</title>
        <authorList>
            <consortium name="The Broad Institute Genomics Platform"/>
            <consortium name="The Broad Institute Genome Sequencing Center for Infectious Disease"/>
            <person name="Wu L."/>
            <person name="Ma J."/>
        </authorList>
    </citation>
    <scope>NUCLEOTIDE SEQUENCE [LARGE SCALE GENOMIC DNA]</scope>
    <source>
        <strain evidence="3">JCM 14307</strain>
    </source>
</reference>
<evidence type="ECO:0000313" key="2">
    <source>
        <dbReference type="EMBL" id="GAA1712879.1"/>
    </source>
</evidence>
<dbReference type="InterPro" id="IPR025877">
    <property type="entry name" value="MobA-like_NTP_Trfase"/>
</dbReference>
<name>A0ABP4UW35_9ACTN</name>
<sequence length="143" mass="14711">MIGAAGDLVAELLVDQQVSVIPSPQWQTGMGASLRAGLTWASTTTAESALVHLVDLPDVGVDVVRRLLQAAEGPESLARASYRGNAGHPVLIGRAHFGKAMAAAVGDRGAGPYLRQASCSLVPCDDLATGNDQDLPSEGPRSP</sequence>
<evidence type="ECO:0000313" key="3">
    <source>
        <dbReference type="Proteomes" id="UP001500280"/>
    </source>
</evidence>
<accession>A0ABP4UW35</accession>
<proteinExistence type="predicted"/>
<protein>
    <recommendedName>
        <fullName evidence="1">MobA-like NTP transferase domain-containing protein</fullName>
    </recommendedName>
</protein>
<dbReference type="Proteomes" id="UP001500280">
    <property type="component" value="Unassembled WGS sequence"/>
</dbReference>
<feature type="domain" description="MobA-like NTP transferase" evidence="1">
    <location>
        <begin position="7"/>
        <end position="116"/>
    </location>
</feature>
<organism evidence="2 3">
    <name type="scientific">Kribbella yunnanensis</name>
    <dbReference type="NCBI Taxonomy" id="190194"/>
    <lineage>
        <taxon>Bacteria</taxon>
        <taxon>Bacillati</taxon>
        <taxon>Actinomycetota</taxon>
        <taxon>Actinomycetes</taxon>
        <taxon>Propionibacteriales</taxon>
        <taxon>Kribbellaceae</taxon>
        <taxon>Kribbella</taxon>
    </lineage>
</organism>
<dbReference type="EMBL" id="BAAANF010000023">
    <property type="protein sequence ID" value="GAA1712879.1"/>
    <property type="molecule type" value="Genomic_DNA"/>
</dbReference>